<evidence type="ECO:0000256" key="2">
    <source>
        <dbReference type="ARBA" id="ARBA00022692"/>
    </source>
</evidence>
<comment type="similarity">
    <text evidence="5">Belongs to the copper transporter (Ctr) (TC 1.A.56) family. SLC31A subfamily.</text>
</comment>
<dbReference type="PANTHER" id="PTHR12483">
    <property type="entry name" value="SOLUTE CARRIER FAMILY 31 COPPER TRANSPORTERS"/>
    <property type="match status" value="1"/>
</dbReference>
<comment type="caution">
    <text evidence="6">The sequence shown here is derived from an EMBL/GenBank/DDBJ whole genome shotgun (WGS) entry which is preliminary data.</text>
</comment>
<dbReference type="InterPro" id="IPR007274">
    <property type="entry name" value="Cop_transporter"/>
</dbReference>
<keyword evidence="2 5" id="KW-0812">Transmembrane</keyword>
<dbReference type="PANTHER" id="PTHR12483:SF27">
    <property type="entry name" value="COPPER TRANSPORT PROTEIN CTR1"/>
    <property type="match status" value="1"/>
</dbReference>
<keyword evidence="7" id="KW-1185">Reference proteome</keyword>
<comment type="subcellular location">
    <subcellularLocation>
        <location evidence="1 5">Membrane</location>
        <topology evidence="1 5">Multi-pass membrane protein</topology>
    </subcellularLocation>
</comment>
<dbReference type="EMBL" id="JACAZE010000027">
    <property type="protein sequence ID" value="KAF7289998.1"/>
    <property type="molecule type" value="Genomic_DNA"/>
</dbReference>
<keyword evidence="5" id="KW-0187">Copper transport</keyword>
<dbReference type="GO" id="GO:0005375">
    <property type="term" value="F:copper ion transmembrane transporter activity"/>
    <property type="evidence" value="ECO:0007669"/>
    <property type="project" value="UniProtKB-UniRule"/>
</dbReference>
<keyword evidence="4 5" id="KW-0472">Membrane</keyword>
<dbReference type="AlphaFoldDB" id="A0A8H6VTY4"/>
<dbReference type="PROSITE" id="PS51257">
    <property type="entry name" value="PROKAR_LIPOPROTEIN"/>
    <property type="match status" value="1"/>
</dbReference>
<evidence type="ECO:0000256" key="4">
    <source>
        <dbReference type="ARBA" id="ARBA00023136"/>
    </source>
</evidence>
<protein>
    <recommendedName>
        <fullName evidence="5">Copper transport protein</fullName>
    </recommendedName>
</protein>
<feature type="transmembrane region" description="Helical" evidence="5">
    <location>
        <begin position="12"/>
        <end position="33"/>
    </location>
</feature>
<sequence>MLLFKTIAPSSPGAIFGACLVLFLIAIGERGLLALGRRFAKLRVTRAERLLSSRSYPFDDAKASDSESSSGGAVALQARAPAPFILSHELSRGALAGVQTTVHYVLMLVVMTFNAAFLISVVLGVVVGEVVFGRMYH</sequence>
<evidence type="ECO:0000313" key="6">
    <source>
        <dbReference type="EMBL" id="KAF7289998.1"/>
    </source>
</evidence>
<feature type="transmembrane region" description="Helical" evidence="5">
    <location>
        <begin position="104"/>
        <end position="127"/>
    </location>
</feature>
<reference evidence="6" key="1">
    <citation type="submission" date="2020-05" db="EMBL/GenBank/DDBJ databases">
        <title>Mycena genomes resolve the evolution of fungal bioluminescence.</title>
        <authorList>
            <person name="Tsai I.J."/>
        </authorList>
    </citation>
    <scope>NUCLEOTIDE SEQUENCE</scope>
    <source>
        <strain evidence="6">110903Hualien_Pintung</strain>
    </source>
</reference>
<keyword evidence="3 5" id="KW-1133">Transmembrane helix</keyword>
<evidence type="ECO:0000256" key="1">
    <source>
        <dbReference type="ARBA" id="ARBA00004141"/>
    </source>
</evidence>
<dbReference type="OrthoDB" id="73901at2759"/>
<accession>A0A8H6VTY4</accession>
<proteinExistence type="inferred from homology"/>
<evidence type="ECO:0000256" key="3">
    <source>
        <dbReference type="ARBA" id="ARBA00022989"/>
    </source>
</evidence>
<keyword evidence="5" id="KW-0186">Copper</keyword>
<organism evidence="6 7">
    <name type="scientific">Mycena chlorophos</name>
    <name type="common">Agaric fungus</name>
    <name type="synonym">Agaricus chlorophos</name>
    <dbReference type="NCBI Taxonomy" id="658473"/>
    <lineage>
        <taxon>Eukaryota</taxon>
        <taxon>Fungi</taxon>
        <taxon>Dikarya</taxon>
        <taxon>Basidiomycota</taxon>
        <taxon>Agaricomycotina</taxon>
        <taxon>Agaricomycetes</taxon>
        <taxon>Agaricomycetidae</taxon>
        <taxon>Agaricales</taxon>
        <taxon>Marasmiineae</taxon>
        <taxon>Mycenaceae</taxon>
        <taxon>Mycena</taxon>
    </lineage>
</organism>
<keyword evidence="5" id="KW-0406">Ion transport</keyword>
<evidence type="ECO:0000256" key="5">
    <source>
        <dbReference type="RuleBase" id="RU367022"/>
    </source>
</evidence>
<evidence type="ECO:0000313" key="7">
    <source>
        <dbReference type="Proteomes" id="UP000613580"/>
    </source>
</evidence>
<dbReference type="Pfam" id="PF04145">
    <property type="entry name" value="Ctr"/>
    <property type="match status" value="1"/>
</dbReference>
<dbReference type="GO" id="GO:0005886">
    <property type="term" value="C:plasma membrane"/>
    <property type="evidence" value="ECO:0007669"/>
    <property type="project" value="TreeGrafter"/>
</dbReference>
<name>A0A8H6VTY4_MYCCL</name>
<keyword evidence="5" id="KW-0813">Transport</keyword>
<dbReference type="Proteomes" id="UP000613580">
    <property type="component" value="Unassembled WGS sequence"/>
</dbReference>
<gene>
    <name evidence="6" type="ORF">HMN09_01304500</name>
</gene>